<dbReference type="Proteomes" id="UP000014540">
    <property type="component" value="Unassembled WGS sequence"/>
</dbReference>
<dbReference type="RefSeq" id="WP_016549934.1">
    <property type="nucleotide sequence ID" value="NZ_AKWZ02000010.1"/>
</dbReference>
<evidence type="ECO:0000313" key="2">
    <source>
        <dbReference type="Proteomes" id="UP000014540"/>
    </source>
</evidence>
<accession>S3VZE4</accession>
<dbReference type="STRING" id="1193011.LEP1GSC058_3287"/>
<dbReference type="InterPro" id="IPR011463">
    <property type="entry name" value="DUF1569"/>
</dbReference>
<reference evidence="1" key="1">
    <citation type="submission" date="2013-04" db="EMBL/GenBank/DDBJ databases">
        <authorList>
            <person name="Harkins D.M."/>
            <person name="Durkin A.S."/>
            <person name="Selengut J.D."/>
            <person name="Sanka R."/>
            <person name="DePew J."/>
            <person name="Purushe J."/>
            <person name="Ahmed A."/>
            <person name="van der Linden H."/>
            <person name="Goris M.G.A."/>
            <person name="Hartskeerl R.A."/>
            <person name="Vinetz J.M."/>
            <person name="Sutton G.G."/>
            <person name="Nelson W.C."/>
            <person name="Fouts D.E."/>
        </authorList>
    </citation>
    <scope>NUCLEOTIDE SEQUENCE [LARGE SCALE GENOMIC DNA]</scope>
    <source>
        <strain evidence="1">BUT 6</strain>
    </source>
</reference>
<comment type="caution">
    <text evidence="1">The sequence shown here is derived from an EMBL/GenBank/DDBJ whole genome shotgun (WGS) entry which is preliminary data.</text>
</comment>
<evidence type="ECO:0000313" key="1">
    <source>
        <dbReference type="EMBL" id="EPG73452.1"/>
    </source>
</evidence>
<name>S3VZE4_9LEPT</name>
<dbReference type="Pfam" id="PF07606">
    <property type="entry name" value="DUF1569"/>
    <property type="match status" value="1"/>
</dbReference>
<organism evidence="1 2">
    <name type="scientific">Leptospira fainei serovar Hurstbridge str. BUT 6</name>
    <dbReference type="NCBI Taxonomy" id="1193011"/>
    <lineage>
        <taxon>Bacteria</taxon>
        <taxon>Pseudomonadati</taxon>
        <taxon>Spirochaetota</taxon>
        <taxon>Spirochaetia</taxon>
        <taxon>Leptospirales</taxon>
        <taxon>Leptospiraceae</taxon>
        <taxon>Leptospira</taxon>
    </lineage>
</organism>
<keyword evidence="2" id="KW-1185">Reference proteome</keyword>
<sequence length="191" mass="21253">MNPLVSRKDFLKTTARFALAAGSLSTLPVTIQSCSNSPEGAVDRDLRFSNFEEADRVIEILSKTKKVVQYGDWSPFQILIHCAESIEYSITGFPENKSALFQSTIGKMAFTTFSIRGKMSHDLNAQIPGAPPLPRTGSIEDGAVALRKSFEAFINHKTDFAPHFAYGKLSKQEYELAHAMHIANHLSFLKW</sequence>
<dbReference type="OrthoDB" id="336237at2"/>
<dbReference type="PROSITE" id="PS51257">
    <property type="entry name" value="PROKAR_LIPOPROTEIN"/>
    <property type="match status" value="1"/>
</dbReference>
<protein>
    <submittedName>
        <fullName evidence="1">Four helix bundle metalloprotein</fullName>
    </submittedName>
</protein>
<dbReference type="EMBL" id="AKWZ02000010">
    <property type="protein sequence ID" value="EPG73452.1"/>
    <property type="molecule type" value="Genomic_DNA"/>
</dbReference>
<gene>
    <name evidence="1" type="ORF">LEP1GSC058_3287</name>
</gene>
<proteinExistence type="predicted"/>
<dbReference type="AlphaFoldDB" id="S3VZE4"/>